<reference evidence="3" key="1">
    <citation type="journal article" date="2014" name="Cell">
        <title>The Architecture of a Scrambled Genome Reveals Massive Levels of Genomic Rearrangement during Development.</title>
        <authorList>
            <person name="Chen X."/>
            <person name="Bracht J.R."/>
            <person name="Goldman A.D."/>
            <person name="Dolzhenko E."/>
            <person name="Clay D.M."/>
            <person name="Swart E.C."/>
            <person name="Perlman D.H."/>
            <person name="Doak T.G."/>
            <person name="Stuart A."/>
            <person name="Amemiya C.T."/>
            <person name="Sebra R.P."/>
            <person name="Landweber L.F."/>
        </authorList>
    </citation>
    <scope>NUCLEOTIDE SEQUENCE [LARGE SCALE GENOMIC DNA]</scope>
    <source>
        <strain evidence="3">JRB310</strain>
    </source>
</reference>
<dbReference type="Proteomes" id="UP000053232">
    <property type="component" value="Unassembled WGS sequence"/>
</dbReference>
<feature type="compositionally biased region" description="Polar residues" evidence="1">
    <location>
        <begin position="55"/>
        <end position="65"/>
    </location>
</feature>
<evidence type="ECO:0000256" key="1">
    <source>
        <dbReference type="SAM" id="MobiDB-lite"/>
    </source>
</evidence>
<gene>
    <name evidence="2" type="ORF">OXYTRIMIC_280</name>
</gene>
<dbReference type="AlphaFoldDB" id="A0A073I153"/>
<sequence>MTEDLIQKDDFMLELEEENEQVEGRFIEFGEEMTVLDGYTFNKDREINQKEGESRTTIVESSARSQLPVFKPEESEQPEHGDGERCRV</sequence>
<evidence type="ECO:0000313" key="3">
    <source>
        <dbReference type="Proteomes" id="UP000053232"/>
    </source>
</evidence>
<evidence type="ECO:0000313" key="2">
    <source>
        <dbReference type="EMBL" id="KEJ83181.1"/>
    </source>
</evidence>
<comment type="caution">
    <text evidence="2">The sequence shown here is derived from an EMBL/GenBank/DDBJ whole genome shotgun (WGS) entry which is preliminary data.</text>
</comment>
<proteinExistence type="predicted"/>
<accession>A0A073I153</accession>
<organism evidence="2 3">
    <name type="scientific">Oxytricha trifallax</name>
    <dbReference type="NCBI Taxonomy" id="1172189"/>
    <lineage>
        <taxon>Eukaryota</taxon>
        <taxon>Sar</taxon>
        <taxon>Alveolata</taxon>
        <taxon>Ciliophora</taxon>
        <taxon>Intramacronucleata</taxon>
        <taxon>Spirotrichea</taxon>
        <taxon>Stichotrichia</taxon>
        <taxon>Sporadotrichida</taxon>
        <taxon>Oxytrichidae</taxon>
        <taxon>Oxytrichinae</taxon>
        <taxon>Oxytricha</taxon>
    </lineage>
</organism>
<feature type="region of interest" description="Disordered" evidence="1">
    <location>
        <begin position="46"/>
        <end position="88"/>
    </location>
</feature>
<name>A0A073I153_9SPIT</name>
<feature type="compositionally biased region" description="Basic and acidic residues" evidence="1">
    <location>
        <begin position="71"/>
        <end position="88"/>
    </location>
</feature>
<protein>
    <submittedName>
        <fullName evidence="2">Uncharacterized protein</fullName>
    </submittedName>
</protein>
<dbReference type="EMBL" id="ARYC01000017">
    <property type="protein sequence ID" value="KEJ83181.1"/>
    <property type="molecule type" value="Genomic_DNA"/>
</dbReference>
<keyword evidence="3" id="KW-1185">Reference proteome</keyword>